<evidence type="ECO:0000313" key="3">
    <source>
        <dbReference type="Proteomes" id="UP000306050"/>
    </source>
</evidence>
<feature type="compositionally biased region" description="Polar residues" evidence="1">
    <location>
        <begin position="338"/>
        <end position="347"/>
    </location>
</feature>
<sequence>MRAIFSSFSRRVNVERGQDSIDTHRKPSTPNAAHIRATYSAVGATGGGIGDAPAKPMVHSTTDGTTSSAWASKFSSSPGFTPPHRRRDAEQNDAETAMSSRPSHPPSSYKQPSSRQLLNTSAARGLVRKWSIAGKRTTSPSNVPVSGSEASVASASAPRQLSPHPDPGPLATAPISNNKTRDSKQISDYSPHDDTNDVMTANGVAKADISVMTSAELASRLNELAVANADDLLTDNEYRTLRQAVFDQMLRADKQSMAAPTDRGLTGIGLQGRNQQPDAAAAGIPTNGNGYLSADLPKPEASRSRSSLGHEDQRPISIHSARSGTSSSFQNVSQFFKNRRQNSQDSHVVQEPSTRDAAMRAAPFRRDSGGLSSHLSSGDSHSQRASSFRTQHSSAAKSMSRMSTLGRLRTGSHSRREQAEAAARDMEEAFSAERTARSLRAVSLYDGGSASISIVGSATHDRSPTSSRAEVAPTTMFGTEYVDKTSSEIQAEIGVVLAEGNRMLGTFTVLEEALLAKQTFLEPLAIKRVIESARDAHPLACVSSLAVLEREGQGVRISRPPPPSSYRPPLTATTAKAVPSPSHDRAYPPGEATSSAEMAAMQVELASIYVQKAAVVKRYQDRLAFLQSKLRSAAIREGLR</sequence>
<evidence type="ECO:0000256" key="1">
    <source>
        <dbReference type="SAM" id="MobiDB-lite"/>
    </source>
</evidence>
<comment type="caution">
    <text evidence="2">The sequence shown here is derived from an EMBL/GenBank/DDBJ whole genome shotgun (WGS) entry which is preliminary data.</text>
</comment>
<feature type="region of interest" description="Disordered" evidence="1">
    <location>
        <begin position="365"/>
        <end position="420"/>
    </location>
</feature>
<feature type="compositionally biased region" description="Basic and acidic residues" evidence="1">
    <location>
        <begin position="179"/>
        <end position="195"/>
    </location>
</feature>
<dbReference type="KEGG" id="sgra:EX895_002268"/>
<evidence type="ECO:0000313" key="2">
    <source>
        <dbReference type="EMBL" id="TKY88637.1"/>
    </source>
</evidence>
<feature type="compositionally biased region" description="Polar residues" evidence="1">
    <location>
        <begin position="97"/>
        <end position="117"/>
    </location>
</feature>
<gene>
    <name evidence="2" type="ORF">EX895_002268</name>
</gene>
<feature type="region of interest" description="Disordered" evidence="1">
    <location>
        <begin position="129"/>
        <end position="196"/>
    </location>
</feature>
<feature type="compositionally biased region" description="Polar residues" evidence="1">
    <location>
        <begin position="383"/>
        <end position="403"/>
    </location>
</feature>
<dbReference type="AlphaFoldDB" id="A0A4U7KWS3"/>
<dbReference type="GeneID" id="40725163"/>
<feature type="region of interest" description="Disordered" evidence="1">
    <location>
        <begin position="50"/>
        <end position="117"/>
    </location>
</feature>
<dbReference type="Proteomes" id="UP000306050">
    <property type="component" value="Chromosome SGRAM_14"/>
</dbReference>
<feature type="region of interest" description="Disordered" evidence="1">
    <location>
        <begin position="256"/>
        <end position="313"/>
    </location>
</feature>
<accession>A0A4U7KWS3</accession>
<reference evidence="2 3" key="1">
    <citation type="submission" date="2019-05" db="EMBL/GenBank/DDBJ databases">
        <title>Sporisorium graminicola CBS 10092 draft sequencing and annotation.</title>
        <authorList>
            <person name="Solano-Gonzalez S."/>
            <person name="Caddick M.X."/>
            <person name="Darby A."/>
        </authorList>
    </citation>
    <scope>NUCLEOTIDE SEQUENCE [LARGE SCALE GENOMIC DNA]</scope>
    <source>
        <strain evidence="2 3">CBS 10092</strain>
    </source>
</reference>
<organism evidence="2 3">
    <name type="scientific">Sporisorium graminicola</name>
    <dbReference type="NCBI Taxonomy" id="280036"/>
    <lineage>
        <taxon>Eukaryota</taxon>
        <taxon>Fungi</taxon>
        <taxon>Dikarya</taxon>
        <taxon>Basidiomycota</taxon>
        <taxon>Ustilaginomycotina</taxon>
        <taxon>Ustilaginomycetes</taxon>
        <taxon>Ustilaginales</taxon>
        <taxon>Ustilaginaceae</taxon>
        <taxon>Sporisorium</taxon>
    </lineage>
</organism>
<protein>
    <submittedName>
        <fullName evidence="2">Uncharacterized protein</fullName>
    </submittedName>
</protein>
<feature type="compositionally biased region" description="Low complexity" evidence="1">
    <location>
        <begin position="369"/>
        <end position="380"/>
    </location>
</feature>
<keyword evidence="3" id="KW-1185">Reference proteome</keyword>
<feature type="region of interest" description="Disordered" evidence="1">
    <location>
        <begin position="552"/>
        <end position="593"/>
    </location>
</feature>
<feature type="compositionally biased region" description="Low complexity" evidence="1">
    <location>
        <begin position="67"/>
        <end position="77"/>
    </location>
</feature>
<feature type="compositionally biased region" description="Low complexity" evidence="1">
    <location>
        <begin position="143"/>
        <end position="157"/>
    </location>
</feature>
<feature type="compositionally biased region" description="Basic and acidic residues" evidence="1">
    <location>
        <begin position="297"/>
        <end position="313"/>
    </location>
</feature>
<feature type="region of interest" description="Disordered" evidence="1">
    <location>
        <begin position="338"/>
        <end position="357"/>
    </location>
</feature>
<dbReference type="EMBL" id="SRRM01000007">
    <property type="protein sequence ID" value="TKY88637.1"/>
    <property type="molecule type" value="Genomic_DNA"/>
</dbReference>
<name>A0A4U7KWS3_9BASI</name>
<dbReference type="OrthoDB" id="3367070at2759"/>
<proteinExistence type="predicted"/>
<dbReference type="RefSeq" id="XP_029740622.1">
    <property type="nucleotide sequence ID" value="XM_029882867.1"/>
</dbReference>